<dbReference type="Pfam" id="PF01584">
    <property type="entry name" value="CheW"/>
    <property type="match status" value="1"/>
</dbReference>
<dbReference type="GO" id="GO:0005829">
    <property type="term" value="C:cytosol"/>
    <property type="evidence" value="ECO:0007669"/>
    <property type="project" value="TreeGrafter"/>
</dbReference>
<evidence type="ECO:0000313" key="2">
    <source>
        <dbReference type="EMBL" id="RDH81887.1"/>
    </source>
</evidence>
<feature type="domain" description="CheW-like" evidence="1">
    <location>
        <begin position="43"/>
        <end position="183"/>
    </location>
</feature>
<dbReference type="SUPFAM" id="SSF50341">
    <property type="entry name" value="CheW-like"/>
    <property type="match status" value="1"/>
</dbReference>
<proteinExistence type="predicted"/>
<dbReference type="AlphaFoldDB" id="A0A370DC64"/>
<dbReference type="Gene3D" id="2.40.50.180">
    <property type="entry name" value="CheA-289, Domain 4"/>
    <property type="match status" value="1"/>
</dbReference>
<protein>
    <submittedName>
        <fullName evidence="2">Chemotaxis protein CheW</fullName>
    </submittedName>
</protein>
<dbReference type="Gene3D" id="2.30.30.40">
    <property type="entry name" value="SH3 Domains"/>
    <property type="match status" value="1"/>
</dbReference>
<dbReference type="PROSITE" id="PS50851">
    <property type="entry name" value="CHEW"/>
    <property type="match status" value="1"/>
</dbReference>
<gene>
    <name evidence="2" type="ORF">DIZ78_15665</name>
</gene>
<dbReference type="EMBL" id="QFXE01000021">
    <property type="protein sequence ID" value="RDH81887.1"/>
    <property type="molecule type" value="Genomic_DNA"/>
</dbReference>
<dbReference type="InterPro" id="IPR039315">
    <property type="entry name" value="CheW"/>
</dbReference>
<accession>A0A370DC64</accession>
<organism evidence="2 3">
    <name type="scientific">endosymbiont of Escarpia spicata</name>
    <dbReference type="NCBI Taxonomy" id="2200908"/>
    <lineage>
        <taxon>Bacteria</taxon>
        <taxon>Pseudomonadati</taxon>
        <taxon>Pseudomonadota</taxon>
        <taxon>Gammaproteobacteria</taxon>
        <taxon>sulfur-oxidizing symbionts</taxon>
    </lineage>
</organism>
<comment type="caution">
    <text evidence="2">The sequence shown here is derived from an EMBL/GenBank/DDBJ whole genome shotgun (WGS) entry which is preliminary data.</text>
</comment>
<dbReference type="InterPro" id="IPR002545">
    <property type="entry name" value="CheW-lke_dom"/>
</dbReference>
<dbReference type="PANTHER" id="PTHR22617">
    <property type="entry name" value="CHEMOTAXIS SENSOR HISTIDINE KINASE-RELATED"/>
    <property type="match status" value="1"/>
</dbReference>
<dbReference type="PANTHER" id="PTHR22617:SF43">
    <property type="entry name" value="PROTEIN PILI"/>
    <property type="match status" value="1"/>
</dbReference>
<sequence>MAEMLSDPMFDDPEELVQLLQVIEHRSREFARGLPQQEQAEAQWEGVMFFVGEQRLVAPLDEIKEILNYPSNITPVPGTKSWMLGVANVRGNLIPVIDLQSYLVGNKTDRGRRSRVLVFAHHDVFTGVLVGEMVGMRHFSETMAIANHGVVGRMEKYVRFGFDLDGEVWPVLSLFSLAQDPAFQVAAV</sequence>
<evidence type="ECO:0000259" key="1">
    <source>
        <dbReference type="PROSITE" id="PS50851"/>
    </source>
</evidence>
<evidence type="ECO:0000313" key="3">
    <source>
        <dbReference type="Proteomes" id="UP000254771"/>
    </source>
</evidence>
<reference evidence="2 3" key="1">
    <citation type="journal article" date="2018" name="ISME J.">
        <title>Endosymbiont genomes yield clues of tubeworm success.</title>
        <authorList>
            <person name="Li Y."/>
            <person name="Liles M.R."/>
            <person name="Halanych K.M."/>
        </authorList>
    </citation>
    <scope>NUCLEOTIDE SEQUENCE [LARGE SCALE GENOMIC DNA]</scope>
    <source>
        <strain evidence="2">A1462</strain>
    </source>
</reference>
<dbReference type="InterPro" id="IPR036061">
    <property type="entry name" value="CheW-like_dom_sf"/>
</dbReference>
<dbReference type="GO" id="GO:0007165">
    <property type="term" value="P:signal transduction"/>
    <property type="evidence" value="ECO:0007669"/>
    <property type="project" value="InterPro"/>
</dbReference>
<dbReference type="SMART" id="SM00260">
    <property type="entry name" value="CheW"/>
    <property type="match status" value="1"/>
</dbReference>
<dbReference type="Proteomes" id="UP000254771">
    <property type="component" value="Unassembled WGS sequence"/>
</dbReference>
<name>A0A370DC64_9GAMM</name>
<dbReference type="GO" id="GO:0006935">
    <property type="term" value="P:chemotaxis"/>
    <property type="evidence" value="ECO:0007669"/>
    <property type="project" value="InterPro"/>
</dbReference>
<keyword evidence="3" id="KW-1185">Reference proteome</keyword>